<dbReference type="PANTHER" id="PTHR43085:SF41">
    <property type="entry name" value="FRUCTOSELYSINE 6-KINASE"/>
    <property type="match status" value="1"/>
</dbReference>
<sequence>MKIVAVGDNMLDYYKNLEKKYLGGNSINFIMNLKGYTDYQLSYVGPIANDKAGCRLLKLLKDNNIDTEYSIILEGETPLSTVELNNGDRSFLGLKPGVLEGFTVDKHQKDFIKRHNHIHSSILGGTINQLKELKGDGTISFDFSILRNKTIITAAKKHIDYGFFSGRSFGEEERLLMIETCKEGTKHCIFLQGEKGSIGYDGKDFYCQSAEKGKIVDTLGAGDSYIAGYMSEVLKGGTIKDAMATGTKWAINTCSHYGGFLYNQKPVELV</sequence>
<evidence type="ECO:0000256" key="1">
    <source>
        <dbReference type="ARBA" id="ARBA00010688"/>
    </source>
</evidence>
<comment type="caution">
    <text evidence="5">The sequence shown here is derived from an EMBL/GenBank/DDBJ whole genome shotgun (WGS) entry which is preliminary data.</text>
</comment>
<evidence type="ECO:0000256" key="2">
    <source>
        <dbReference type="ARBA" id="ARBA00022679"/>
    </source>
</evidence>
<evidence type="ECO:0000313" key="5">
    <source>
        <dbReference type="EMBL" id="KAB3535333.1"/>
    </source>
</evidence>
<keyword evidence="2" id="KW-0808">Transferase</keyword>
<dbReference type="InterPro" id="IPR002173">
    <property type="entry name" value="Carboh/pur_kinase_PfkB_CS"/>
</dbReference>
<dbReference type="Pfam" id="PF00294">
    <property type="entry name" value="PfkB"/>
    <property type="match status" value="2"/>
</dbReference>
<organism evidence="5 6">
    <name type="scientific">Alkaliphilus pronyensis</name>
    <dbReference type="NCBI Taxonomy" id="1482732"/>
    <lineage>
        <taxon>Bacteria</taxon>
        <taxon>Bacillati</taxon>
        <taxon>Bacillota</taxon>
        <taxon>Clostridia</taxon>
        <taxon>Peptostreptococcales</taxon>
        <taxon>Natronincolaceae</taxon>
        <taxon>Alkaliphilus</taxon>
    </lineage>
</organism>
<dbReference type="EMBL" id="WBZC01000022">
    <property type="protein sequence ID" value="KAB3535333.1"/>
    <property type="molecule type" value="Genomic_DNA"/>
</dbReference>
<accession>A0A6I0F955</accession>
<dbReference type="RefSeq" id="WP_151860896.1">
    <property type="nucleotide sequence ID" value="NZ_WBZC01000022.1"/>
</dbReference>
<dbReference type="InterPro" id="IPR050306">
    <property type="entry name" value="PfkB_Carbo_kinase"/>
</dbReference>
<dbReference type="Proteomes" id="UP000432715">
    <property type="component" value="Unassembled WGS sequence"/>
</dbReference>
<dbReference type="InterPro" id="IPR029056">
    <property type="entry name" value="Ribokinase-like"/>
</dbReference>
<dbReference type="GO" id="GO:0016301">
    <property type="term" value="F:kinase activity"/>
    <property type="evidence" value="ECO:0007669"/>
    <property type="project" value="UniProtKB-KW"/>
</dbReference>
<evidence type="ECO:0000259" key="4">
    <source>
        <dbReference type="Pfam" id="PF00294"/>
    </source>
</evidence>
<reference evidence="5 6" key="1">
    <citation type="submission" date="2019-10" db="EMBL/GenBank/DDBJ databases">
        <title>Alkaliphilus serpentinus sp. nov. and Alkaliphilus pronyensis sp. nov., two novel anaerobic alkaliphilic species isolated from the serpentinized-hosted hydrothermal field of the Prony Bay (New Caledonia).</title>
        <authorList>
            <person name="Postec A."/>
        </authorList>
    </citation>
    <scope>NUCLEOTIDE SEQUENCE [LARGE SCALE GENOMIC DNA]</scope>
    <source>
        <strain evidence="5 6">LacV</strain>
    </source>
</reference>
<evidence type="ECO:0000313" key="6">
    <source>
        <dbReference type="Proteomes" id="UP000432715"/>
    </source>
</evidence>
<dbReference type="PROSITE" id="PS00584">
    <property type="entry name" value="PFKB_KINASES_2"/>
    <property type="match status" value="1"/>
</dbReference>
<protein>
    <recommendedName>
        <fullName evidence="4">Carbohydrate kinase PfkB domain-containing protein</fullName>
    </recommendedName>
</protein>
<dbReference type="InterPro" id="IPR011611">
    <property type="entry name" value="PfkB_dom"/>
</dbReference>
<dbReference type="SUPFAM" id="SSF53613">
    <property type="entry name" value="Ribokinase-like"/>
    <property type="match status" value="1"/>
</dbReference>
<keyword evidence="3" id="KW-0418">Kinase</keyword>
<dbReference type="PANTHER" id="PTHR43085">
    <property type="entry name" value="HEXOKINASE FAMILY MEMBER"/>
    <property type="match status" value="1"/>
</dbReference>
<dbReference type="OrthoDB" id="9788681at2"/>
<keyword evidence="6" id="KW-1185">Reference proteome</keyword>
<feature type="domain" description="Carbohydrate kinase PfkB" evidence="4">
    <location>
        <begin position="180"/>
        <end position="258"/>
    </location>
</feature>
<dbReference type="Gene3D" id="3.40.1190.20">
    <property type="match status" value="1"/>
</dbReference>
<feature type="domain" description="Carbohydrate kinase PfkB" evidence="4">
    <location>
        <begin position="19"/>
        <end position="101"/>
    </location>
</feature>
<evidence type="ECO:0000256" key="3">
    <source>
        <dbReference type="ARBA" id="ARBA00022777"/>
    </source>
</evidence>
<name>A0A6I0F955_9FIRM</name>
<proteinExistence type="inferred from homology"/>
<dbReference type="AlphaFoldDB" id="A0A6I0F955"/>
<comment type="similarity">
    <text evidence="1">Belongs to the carbohydrate kinase PfkB family.</text>
</comment>
<gene>
    <name evidence="5" type="ORF">F8154_07005</name>
</gene>